<dbReference type="GO" id="GO:0016779">
    <property type="term" value="F:nucleotidyltransferase activity"/>
    <property type="evidence" value="ECO:0007669"/>
    <property type="project" value="UniProtKB-KW"/>
</dbReference>
<evidence type="ECO:0000259" key="10">
    <source>
        <dbReference type="PROSITE" id="PS51060"/>
    </source>
</evidence>
<dbReference type="SMART" id="SM00773">
    <property type="entry name" value="WGR"/>
    <property type="match status" value="2"/>
</dbReference>
<dbReference type="InterPro" id="IPR036616">
    <property type="entry name" value="Poly(ADP-ribose)pol_reg_dom_sf"/>
</dbReference>
<evidence type="ECO:0000256" key="3">
    <source>
        <dbReference type="ARBA" id="ARBA00022679"/>
    </source>
</evidence>
<evidence type="ECO:0000256" key="2">
    <source>
        <dbReference type="ARBA" id="ARBA00022676"/>
    </source>
</evidence>
<evidence type="ECO:0000256" key="4">
    <source>
        <dbReference type="ARBA" id="ARBA00022695"/>
    </source>
</evidence>
<feature type="domain" description="WGR" evidence="11">
    <location>
        <begin position="101"/>
        <end position="220"/>
    </location>
</feature>
<feature type="compositionally biased region" description="Gly residues" evidence="8">
    <location>
        <begin position="335"/>
        <end position="346"/>
    </location>
</feature>
<evidence type="ECO:0000313" key="13">
    <source>
        <dbReference type="Proteomes" id="UP000751190"/>
    </source>
</evidence>
<sequence>MSRRSARAPKPPADARAEDEAQPSATGRATGVKAKTSVAPPATPPAKRGRAAAKSTAAAVPPAPPSASKKGLSGLAPPLAVAGVLVLDTGLTIHDAALASRASVFSPPSDGLARSARLALVEPLINSDKYYILQLLADPGPPTTGRAKSRKAAALSGGCFWLYSRWGRTGTSGSSSLDGPLDEARGEAAFAKLYSEKTGHPWGAPQPQQPGKYAHLAGAALGVASGSSLAMWQYELTDDPHGKPDGWYDYEPATCAQVNALFAEHAANPALAVRFVASEDSGYTYKTNTTSGTVRTIWRVAAGSAHASGAHATARKAPAAPKAHSSPAARAPPSGGIGGSGGGSGSGARPLDSPMHAALHGGVVYDDWDGALTQTELGKNANKFIRVQLVQLGGPSGPIYMHRRWGRVGEAGQLMKALEGPYDAERAIGEFQQYIKSKTGHKWEQRHGQPTAKPGKYAFLEMEEDEDVAAKQLAAATDAQVASPAGSATGARPVRTAPCSLEEPTQVLVELIFKQETLAGAMRELDVDTARLPLGALSRAQIARGEAALCALEDAIASTAGVAQLQALTSAFYTAIPHDCGRSKPPLLSSQEAIDRKWEMLGTLADIDAANRMAADAKQQAVNAAANAAANASAPPRAHPCDDCYRQLECTLTLLAPGAGGAGASELNCIETYVRATAERSSNGQLPKLLHAWRADRRGDDERFAAHGHLANRRLLWHGTNVAVVAAILKSGLRIMPHSGARVGRGIYLADCHAKSASYVRPAGQRAVMFLVEAALGKQHLVDSDGPHASGLIAPPTGFDSVLAQGRMQPDPAADESLQLGGHAVAVPQGVPVPTLASASAFEHNEFLLYDESQHRIRYVLLFEWD</sequence>
<dbReference type="Gene3D" id="1.20.142.10">
    <property type="entry name" value="Poly(ADP-ribose) polymerase, regulatory domain"/>
    <property type="match status" value="1"/>
</dbReference>
<dbReference type="EC" id="2.4.2.-" evidence="7"/>
<dbReference type="InterPro" id="IPR012317">
    <property type="entry name" value="Poly(ADP-ribose)pol_cat_dom"/>
</dbReference>
<feature type="domain" description="PARP catalytic" evidence="9">
    <location>
        <begin position="639"/>
        <end position="866"/>
    </location>
</feature>
<organism evidence="12 13">
    <name type="scientific">Diacronema lutheri</name>
    <name type="common">Unicellular marine alga</name>
    <name type="synonym">Monochrysis lutheri</name>
    <dbReference type="NCBI Taxonomy" id="2081491"/>
    <lineage>
        <taxon>Eukaryota</taxon>
        <taxon>Haptista</taxon>
        <taxon>Haptophyta</taxon>
        <taxon>Pavlovophyceae</taxon>
        <taxon>Pavlovales</taxon>
        <taxon>Pavlovaceae</taxon>
        <taxon>Diacronema</taxon>
    </lineage>
</organism>
<keyword evidence="5 7" id="KW-0520">NAD</keyword>
<feature type="region of interest" description="Disordered" evidence="8">
    <location>
        <begin position="1"/>
        <end position="71"/>
    </location>
</feature>
<dbReference type="EMBL" id="JAGTXO010000014">
    <property type="protein sequence ID" value="KAG8463887.1"/>
    <property type="molecule type" value="Genomic_DNA"/>
</dbReference>
<accession>A0A8J5XH59</accession>
<dbReference type="SUPFAM" id="SSF56399">
    <property type="entry name" value="ADP-ribosylation"/>
    <property type="match status" value="1"/>
</dbReference>
<feature type="region of interest" description="Disordered" evidence="8">
    <location>
        <begin position="309"/>
        <end position="353"/>
    </location>
</feature>
<dbReference type="SUPFAM" id="SSF142921">
    <property type="entry name" value="WGR domain-like"/>
    <property type="match status" value="2"/>
</dbReference>
<dbReference type="OMA" id="HTIRHIR"/>
<comment type="caution">
    <text evidence="12">The sequence shown here is derived from an EMBL/GenBank/DDBJ whole genome shotgun (WGS) entry which is preliminary data.</text>
</comment>
<dbReference type="Proteomes" id="UP000751190">
    <property type="component" value="Unassembled WGS sequence"/>
</dbReference>
<dbReference type="PROSITE" id="PS51977">
    <property type="entry name" value="WGR"/>
    <property type="match status" value="2"/>
</dbReference>
<dbReference type="PANTHER" id="PTHR10459">
    <property type="entry name" value="DNA LIGASE"/>
    <property type="match status" value="1"/>
</dbReference>
<keyword evidence="2 7" id="KW-0328">Glycosyltransferase</keyword>
<evidence type="ECO:0000259" key="11">
    <source>
        <dbReference type="PROSITE" id="PS51977"/>
    </source>
</evidence>
<dbReference type="SUPFAM" id="SSF47587">
    <property type="entry name" value="Domain of poly(ADP-ribose) polymerase"/>
    <property type="match status" value="1"/>
</dbReference>
<feature type="domain" description="PARP alpha-helical" evidence="10">
    <location>
        <begin position="498"/>
        <end position="615"/>
    </location>
</feature>
<name>A0A8J5XH59_DIALT</name>
<gene>
    <name evidence="12" type="ORF">KFE25_000055</name>
</gene>
<keyword evidence="6" id="KW-0539">Nucleus</keyword>
<dbReference type="GO" id="GO:0070212">
    <property type="term" value="P:protein poly-ADP-ribosylation"/>
    <property type="evidence" value="ECO:0007669"/>
    <property type="project" value="TreeGrafter"/>
</dbReference>
<reference evidence="12" key="1">
    <citation type="submission" date="2021-05" db="EMBL/GenBank/DDBJ databases">
        <title>The genome of the haptophyte Pavlova lutheri (Diacronema luteri, Pavlovales) - a model for lipid biosynthesis in eukaryotic algae.</title>
        <authorList>
            <person name="Hulatt C.J."/>
            <person name="Posewitz M.C."/>
        </authorList>
    </citation>
    <scope>NUCLEOTIDE SEQUENCE</scope>
    <source>
        <strain evidence="12">NIVA-4/92</strain>
    </source>
</reference>
<dbReference type="CDD" id="cd01437">
    <property type="entry name" value="parp_like"/>
    <property type="match status" value="1"/>
</dbReference>
<evidence type="ECO:0000256" key="5">
    <source>
        <dbReference type="ARBA" id="ARBA00023027"/>
    </source>
</evidence>
<dbReference type="Pfam" id="PF05406">
    <property type="entry name" value="WGR"/>
    <property type="match status" value="2"/>
</dbReference>
<evidence type="ECO:0000256" key="7">
    <source>
        <dbReference type="RuleBase" id="RU362114"/>
    </source>
</evidence>
<evidence type="ECO:0000259" key="9">
    <source>
        <dbReference type="PROSITE" id="PS51059"/>
    </source>
</evidence>
<dbReference type="InterPro" id="IPR036930">
    <property type="entry name" value="WGR_dom_sf"/>
</dbReference>
<dbReference type="Gene3D" id="3.90.228.10">
    <property type="match status" value="1"/>
</dbReference>
<dbReference type="InterPro" id="IPR004102">
    <property type="entry name" value="Poly(ADP-ribose)pol_reg_dom"/>
</dbReference>
<dbReference type="OrthoDB" id="2017365at2759"/>
<dbReference type="PROSITE" id="PS51059">
    <property type="entry name" value="PARP_CATALYTIC"/>
    <property type="match status" value="1"/>
</dbReference>
<dbReference type="GO" id="GO:0005730">
    <property type="term" value="C:nucleolus"/>
    <property type="evidence" value="ECO:0007669"/>
    <property type="project" value="TreeGrafter"/>
</dbReference>
<dbReference type="InterPro" id="IPR008893">
    <property type="entry name" value="WGR_domain"/>
</dbReference>
<dbReference type="Pfam" id="PF00644">
    <property type="entry name" value="PARP"/>
    <property type="match status" value="1"/>
</dbReference>
<comment type="subcellular location">
    <subcellularLocation>
        <location evidence="1">Nucleus</location>
    </subcellularLocation>
</comment>
<dbReference type="GO" id="GO:0035861">
    <property type="term" value="C:site of double-strand break"/>
    <property type="evidence" value="ECO:0007669"/>
    <property type="project" value="TreeGrafter"/>
</dbReference>
<feature type="domain" description="WGR" evidence="11">
    <location>
        <begin position="361"/>
        <end position="457"/>
    </location>
</feature>
<proteinExistence type="predicted"/>
<dbReference type="GO" id="GO:1990404">
    <property type="term" value="F:NAD+-protein mono-ADP-ribosyltransferase activity"/>
    <property type="evidence" value="ECO:0007669"/>
    <property type="project" value="TreeGrafter"/>
</dbReference>
<dbReference type="PANTHER" id="PTHR10459:SF66">
    <property type="entry name" value="PROTEIN MONO-ADP-RIBOSYLTRANSFERASE PARP3"/>
    <property type="match status" value="1"/>
</dbReference>
<keyword evidence="13" id="KW-1185">Reference proteome</keyword>
<protein>
    <recommendedName>
        <fullName evidence="7">Poly [ADP-ribose] polymerase</fullName>
        <shortName evidence="7">PARP</shortName>
        <ecNumber evidence="7">2.4.2.-</ecNumber>
    </recommendedName>
</protein>
<feature type="compositionally biased region" description="Low complexity" evidence="8">
    <location>
        <begin position="309"/>
        <end position="334"/>
    </location>
</feature>
<feature type="compositionally biased region" description="Low complexity" evidence="8">
    <location>
        <begin position="52"/>
        <end position="70"/>
    </location>
</feature>
<evidence type="ECO:0000256" key="6">
    <source>
        <dbReference type="ARBA" id="ARBA00023242"/>
    </source>
</evidence>
<dbReference type="Pfam" id="PF02877">
    <property type="entry name" value="PARP_reg"/>
    <property type="match status" value="1"/>
</dbReference>
<evidence type="ECO:0000256" key="8">
    <source>
        <dbReference type="SAM" id="MobiDB-lite"/>
    </source>
</evidence>
<evidence type="ECO:0000313" key="12">
    <source>
        <dbReference type="EMBL" id="KAG8463887.1"/>
    </source>
</evidence>
<keyword evidence="3 7" id="KW-0808">Transferase</keyword>
<dbReference type="GO" id="GO:0006302">
    <property type="term" value="P:double-strand break repair"/>
    <property type="evidence" value="ECO:0007669"/>
    <property type="project" value="TreeGrafter"/>
</dbReference>
<dbReference type="GO" id="GO:0003950">
    <property type="term" value="F:NAD+ poly-ADP-ribosyltransferase activity"/>
    <property type="evidence" value="ECO:0007669"/>
    <property type="project" value="UniProtKB-UniRule"/>
</dbReference>
<keyword evidence="4" id="KW-0548">Nucleotidyltransferase</keyword>
<dbReference type="AlphaFoldDB" id="A0A8J5XH59"/>
<dbReference type="PROSITE" id="PS51060">
    <property type="entry name" value="PARP_ALPHA_HD"/>
    <property type="match status" value="1"/>
</dbReference>
<dbReference type="InterPro" id="IPR050800">
    <property type="entry name" value="ARTD/PARP"/>
</dbReference>
<evidence type="ECO:0000256" key="1">
    <source>
        <dbReference type="ARBA" id="ARBA00004123"/>
    </source>
</evidence>